<dbReference type="NCBIfam" id="NF001244">
    <property type="entry name" value="PRK00216.1-5"/>
    <property type="match status" value="1"/>
</dbReference>
<dbReference type="InterPro" id="IPR023576">
    <property type="entry name" value="UbiE/COQ5_MeTrFase_CS"/>
</dbReference>
<evidence type="ECO:0000313" key="5">
    <source>
        <dbReference type="EMBL" id="TDG73532.1"/>
    </source>
</evidence>
<keyword evidence="3 4" id="KW-0949">S-adenosyl-L-methionine</keyword>
<dbReference type="PANTHER" id="PTHR43591:SF24">
    <property type="entry name" value="2-METHOXY-6-POLYPRENYL-1,4-BENZOQUINOL METHYLASE, MITOCHONDRIAL"/>
    <property type="match status" value="1"/>
</dbReference>
<feature type="binding site" evidence="4">
    <location>
        <position position="80"/>
    </location>
    <ligand>
        <name>S-adenosyl-L-methionine</name>
        <dbReference type="ChEBI" id="CHEBI:59789"/>
    </ligand>
</feature>
<feature type="binding site" evidence="4">
    <location>
        <begin position="107"/>
        <end position="108"/>
    </location>
    <ligand>
        <name>S-adenosyl-L-methionine</name>
        <dbReference type="ChEBI" id="CHEBI:59789"/>
    </ligand>
</feature>
<feature type="binding site" evidence="4">
    <location>
        <position position="60"/>
    </location>
    <ligand>
        <name>S-adenosyl-L-methionine</name>
        <dbReference type="ChEBI" id="CHEBI:59789"/>
    </ligand>
</feature>
<dbReference type="EMBL" id="PUFN01000009">
    <property type="protein sequence ID" value="TDG73532.1"/>
    <property type="molecule type" value="Genomic_DNA"/>
</dbReference>
<dbReference type="AlphaFoldDB" id="A0A4R5NG95"/>
<dbReference type="RefSeq" id="WP_010018206.1">
    <property type="nucleotide sequence ID" value="NZ_PUFN01000009.1"/>
</dbReference>
<dbReference type="InterPro" id="IPR029063">
    <property type="entry name" value="SAM-dependent_MTases_sf"/>
</dbReference>
<dbReference type="CDD" id="cd02440">
    <property type="entry name" value="AdoMet_MTases"/>
    <property type="match status" value="1"/>
</dbReference>
<proteinExistence type="inferred from homology"/>
<reference evidence="5 6" key="1">
    <citation type="journal article" date="2019" name="Appl. Microbiol. Biotechnol.">
        <title>Uncovering carbohydrate metabolism through a genotype-phenotype association study of 56 lactic acid bacteria genomes.</title>
        <authorList>
            <person name="Buron-Moles G."/>
            <person name="Chailyan A."/>
            <person name="Dolejs I."/>
            <person name="Forster J."/>
            <person name="Miks M.H."/>
        </authorList>
    </citation>
    <scope>NUCLEOTIDE SEQUENCE [LARGE SCALE GENOMIC DNA]</scope>
    <source>
        <strain evidence="5 6">ATCC 29644</strain>
    </source>
</reference>
<dbReference type="GO" id="GO:0009234">
    <property type="term" value="P:menaquinone biosynthetic process"/>
    <property type="evidence" value="ECO:0007669"/>
    <property type="project" value="UniProtKB-UniRule"/>
</dbReference>
<keyword evidence="4" id="KW-0474">Menaquinone biosynthesis</keyword>
<dbReference type="NCBIfam" id="NF001243">
    <property type="entry name" value="PRK00216.1-4"/>
    <property type="match status" value="1"/>
</dbReference>
<dbReference type="GO" id="GO:0043770">
    <property type="term" value="F:demethylmenaquinone methyltransferase activity"/>
    <property type="evidence" value="ECO:0007669"/>
    <property type="project" value="UniProtKB-UniRule"/>
</dbReference>
<dbReference type="EC" id="2.1.1.163" evidence="4"/>
<dbReference type="PROSITE" id="PS01183">
    <property type="entry name" value="UBIE_1"/>
    <property type="match status" value="1"/>
</dbReference>
<comment type="caution">
    <text evidence="4">Lacks conserved residue(s) required for the propagation of feature annotation.</text>
</comment>
<comment type="catalytic activity">
    <reaction evidence="4">
        <text>a 2-demethylmenaquinol + S-adenosyl-L-methionine = a menaquinol + S-adenosyl-L-homocysteine + H(+)</text>
        <dbReference type="Rhea" id="RHEA:42640"/>
        <dbReference type="Rhea" id="RHEA-COMP:9539"/>
        <dbReference type="Rhea" id="RHEA-COMP:9563"/>
        <dbReference type="ChEBI" id="CHEBI:15378"/>
        <dbReference type="ChEBI" id="CHEBI:18151"/>
        <dbReference type="ChEBI" id="CHEBI:55437"/>
        <dbReference type="ChEBI" id="CHEBI:57856"/>
        <dbReference type="ChEBI" id="CHEBI:59789"/>
        <dbReference type="EC" id="2.1.1.163"/>
    </reaction>
</comment>
<gene>
    <name evidence="4" type="primary">menG</name>
    <name evidence="5" type="ORF">C5L30_000471</name>
</gene>
<dbReference type="HAMAP" id="MF_01813">
    <property type="entry name" value="MenG_UbiE_methyltr"/>
    <property type="match status" value="1"/>
</dbReference>
<evidence type="ECO:0000256" key="4">
    <source>
        <dbReference type="HAMAP-Rule" id="MF_01813"/>
    </source>
</evidence>
<dbReference type="GO" id="GO:0032259">
    <property type="term" value="P:methylation"/>
    <property type="evidence" value="ECO:0007669"/>
    <property type="project" value="UniProtKB-KW"/>
</dbReference>
<dbReference type="PANTHER" id="PTHR43591">
    <property type="entry name" value="METHYLTRANSFERASE"/>
    <property type="match status" value="1"/>
</dbReference>
<dbReference type="Gene3D" id="3.40.50.150">
    <property type="entry name" value="Vaccinia Virus protein VP39"/>
    <property type="match status" value="1"/>
</dbReference>
<evidence type="ECO:0000256" key="1">
    <source>
        <dbReference type="ARBA" id="ARBA00022603"/>
    </source>
</evidence>
<dbReference type="SUPFAM" id="SSF53335">
    <property type="entry name" value="S-adenosyl-L-methionine-dependent methyltransferases"/>
    <property type="match status" value="1"/>
</dbReference>
<keyword evidence="1 4" id="KW-0489">Methyltransferase</keyword>
<sequence length="234" mass="26168">MSLTNKVPQKDVQKTFNNIAGNYDKLNSIMSLGTHQKWRKIATAKIDNGPDMILDLCCGTADWTIMLAQKYPHAKVVGLDFSSEMLKIAQTKVAASNLTNIELMSGNAMDLNFSDKSFDVVTIGFGLRNVPDADQVLHEIFRVLKPNGQLICLEAFKVQTPVVKLGWQVYFNHLMPLMGKVFAKSKSEYQYLDDSVNKFVSIKQLAQMMQDTGFDDIEVSDLMLKAAAIHSARK</sequence>
<accession>A0A4R5NG95</accession>
<protein>
    <recommendedName>
        <fullName evidence="4">Demethylmenaquinone methyltransferase</fullName>
        <ecNumber evidence="4">2.1.1.163</ecNumber>
    </recommendedName>
</protein>
<dbReference type="UniPathway" id="UPA00079">
    <property type="reaction ID" value="UER00169"/>
</dbReference>
<dbReference type="PROSITE" id="PS51608">
    <property type="entry name" value="SAM_MT_UBIE"/>
    <property type="match status" value="1"/>
</dbReference>
<keyword evidence="6" id="KW-1185">Reference proteome</keyword>
<dbReference type="NCBIfam" id="TIGR01934">
    <property type="entry name" value="MenG_MenH_UbiE"/>
    <property type="match status" value="1"/>
</dbReference>
<comment type="caution">
    <text evidence="5">The sequence shown here is derived from an EMBL/GenBank/DDBJ whole genome shotgun (WGS) entry which is preliminary data.</text>
</comment>
<comment type="function">
    <text evidence="4">Methyltransferase required for the conversion of demethylmenaquinol (DMKH2) to menaquinol (MKH2).</text>
</comment>
<dbReference type="OrthoDB" id="9808140at2"/>
<dbReference type="Pfam" id="PF01209">
    <property type="entry name" value="Ubie_methyltran"/>
    <property type="match status" value="1"/>
</dbReference>
<evidence type="ECO:0000256" key="3">
    <source>
        <dbReference type="ARBA" id="ARBA00022691"/>
    </source>
</evidence>
<evidence type="ECO:0000256" key="2">
    <source>
        <dbReference type="ARBA" id="ARBA00022679"/>
    </source>
</evidence>
<evidence type="ECO:0000313" key="6">
    <source>
        <dbReference type="Proteomes" id="UP000295257"/>
    </source>
</evidence>
<dbReference type="Proteomes" id="UP000295257">
    <property type="component" value="Unassembled WGS sequence"/>
</dbReference>
<name>A0A4R5NG95_9LACO</name>
<keyword evidence="2 4" id="KW-0808">Transferase</keyword>
<organism evidence="5 6">
    <name type="scientific">Companilactobacillus farciminis</name>
    <dbReference type="NCBI Taxonomy" id="1612"/>
    <lineage>
        <taxon>Bacteria</taxon>
        <taxon>Bacillati</taxon>
        <taxon>Bacillota</taxon>
        <taxon>Bacilli</taxon>
        <taxon>Lactobacillales</taxon>
        <taxon>Lactobacillaceae</taxon>
        <taxon>Companilactobacillus</taxon>
    </lineage>
</organism>
<dbReference type="InterPro" id="IPR004033">
    <property type="entry name" value="UbiE/COQ5_MeTrFase"/>
</dbReference>
<comment type="similarity">
    <text evidence="4">Belongs to the class I-like SAM-binding methyltransferase superfamily. MenG/UbiE family.</text>
</comment>
<comment type="pathway">
    <text evidence="4">Quinol/quinone metabolism; menaquinone biosynthesis; menaquinol from 1,4-dihydroxy-2-naphthoate: step 2/2.</text>
</comment>
<dbReference type="STRING" id="1612.ABB44_03085"/>